<evidence type="ECO:0000313" key="4">
    <source>
        <dbReference type="EMBL" id="BAN03857.1"/>
    </source>
</evidence>
<dbReference type="InterPro" id="IPR007551">
    <property type="entry name" value="YajQ/Smlt4090-like"/>
</dbReference>
<protein>
    <recommendedName>
        <fullName evidence="3">Nucleotide-binding protein YM304_35430</fullName>
    </recommendedName>
</protein>
<comment type="function">
    <text evidence="3">Nucleotide-binding protein.</text>
</comment>
<dbReference type="InterPro" id="IPR035570">
    <property type="entry name" value="UPF0234_N"/>
</dbReference>
<dbReference type="InterPro" id="IPR035571">
    <property type="entry name" value="UPF0234-like_C"/>
</dbReference>
<dbReference type="HAMAP" id="MF_00632">
    <property type="entry name" value="UPF0234"/>
    <property type="match status" value="1"/>
</dbReference>
<evidence type="ECO:0000256" key="3">
    <source>
        <dbReference type="HAMAP-Rule" id="MF_00632"/>
    </source>
</evidence>
<dbReference type="RefSeq" id="WP_015443104.1">
    <property type="nucleotide sequence ID" value="NC_020520.1"/>
</dbReference>
<accession>A0A6C7EAU2</accession>
<keyword evidence="1 3" id="KW-0547">Nucleotide-binding</keyword>
<dbReference type="EMBL" id="AP012057">
    <property type="protein sequence ID" value="BAN03857.1"/>
    <property type="molecule type" value="Genomic_DNA"/>
</dbReference>
<comment type="similarity">
    <text evidence="2 3">Belongs to the YajQ family.</text>
</comment>
<dbReference type="NCBIfam" id="NF003819">
    <property type="entry name" value="PRK05412.1"/>
    <property type="match status" value="1"/>
</dbReference>
<sequence>MASFDVVSEVDRQEVKNAVDQAQREIANRFDFKNTNSTIEQNELVITLHTSSRDRLDALRTVMEEKLVKRGVSLRGVDYGDIQEATQNTVRQVMTIAVGISQEKAKIINKMIKEKAPKGISSQTQGESIRVNGKKRDALQETMALLKASDEIGIPLQFENFRD</sequence>
<gene>
    <name evidence="4" type="ORF">YM304_35430</name>
</gene>
<organism evidence="4 5">
    <name type="scientific">Ilumatobacter coccineus (strain NBRC 103263 / KCTC 29153 / YM16-304)</name>
    <dbReference type="NCBI Taxonomy" id="1313172"/>
    <lineage>
        <taxon>Bacteria</taxon>
        <taxon>Bacillati</taxon>
        <taxon>Actinomycetota</taxon>
        <taxon>Acidimicrobiia</taxon>
        <taxon>Acidimicrobiales</taxon>
        <taxon>Ilumatobacteraceae</taxon>
        <taxon>Ilumatobacter</taxon>
    </lineage>
</organism>
<dbReference type="GO" id="GO:0005829">
    <property type="term" value="C:cytosol"/>
    <property type="evidence" value="ECO:0007669"/>
    <property type="project" value="TreeGrafter"/>
</dbReference>
<dbReference type="AlphaFoldDB" id="A0A6C7EAU2"/>
<dbReference type="Gene3D" id="3.30.70.990">
    <property type="entry name" value="YajQ-like, domain 2"/>
    <property type="match status" value="1"/>
</dbReference>
<dbReference type="KEGG" id="aym:YM304_35430"/>
<name>A0A6C7EAU2_ILUCY</name>
<proteinExistence type="inferred from homology"/>
<reference evidence="4 5" key="1">
    <citation type="journal article" date="2013" name="Int. J. Syst. Evol. Microbiol.">
        <title>Ilumatobacter nonamiense sp. nov. and Ilumatobacter coccineum sp. nov., isolated from seashore sand.</title>
        <authorList>
            <person name="Matsumoto A."/>
            <person name="Kasai H."/>
            <person name="Matsuo Y."/>
            <person name="Shizuri Y."/>
            <person name="Ichikawa N."/>
            <person name="Fujita N."/>
            <person name="Omura S."/>
            <person name="Takahashi Y."/>
        </authorList>
    </citation>
    <scope>NUCLEOTIDE SEQUENCE [LARGE SCALE GENOMIC DNA]</scope>
    <source>
        <strain evidence="5">NBRC 103263 / KCTC 29153 / YM16-304</strain>
    </source>
</reference>
<evidence type="ECO:0000313" key="5">
    <source>
        <dbReference type="Proteomes" id="UP000011863"/>
    </source>
</evidence>
<dbReference type="GO" id="GO:0000166">
    <property type="term" value="F:nucleotide binding"/>
    <property type="evidence" value="ECO:0007669"/>
    <property type="project" value="UniProtKB-UniRule"/>
</dbReference>
<dbReference type="InterPro" id="IPR036183">
    <property type="entry name" value="YajQ-like_sf"/>
</dbReference>
<dbReference type="Pfam" id="PF04461">
    <property type="entry name" value="YajQ"/>
    <property type="match status" value="1"/>
</dbReference>
<dbReference type="CDD" id="cd11740">
    <property type="entry name" value="YajQ_like"/>
    <property type="match status" value="1"/>
</dbReference>
<dbReference type="PANTHER" id="PTHR30476">
    <property type="entry name" value="UPF0234 PROTEIN YAJQ"/>
    <property type="match status" value="1"/>
</dbReference>
<dbReference type="OrthoDB" id="9801447at2"/>
<dbReference type="Proteomes" id="UP000011863">
    <property type="component" value="Chromosome"/>
</dbReference>
<dbReference type="PANTHER" id="PTHR30476:SF0">
    <property type="entry name" value="UPF0234 PROTEIN YAJQ"/>
    <property type="match status" value="1"/>
</dbReference>
<dbReference type="Gene3D" id="3.30.70.860">
    <property type="match status" value="1"/>
</dbReference>
<evidence type="ECO:0000256" key="1">
    <source>
        <dbReference type="ARBA" id="ARBA00022741"/>
    </source>
</evidence>
<evidence type="ECO:0000256" key="2">
    <source>
        <dbReference type="ARBA" id="ARBA00093450"/>
    </source>
</evidence>
<keyword evidence="5" id="KW-1185">Reference proteome</keyword>
<dbReference type="SUPFAM" id="SSF89963">
    <property type="entry name" value="YajQ-like"/>
    <property type="match status" value="2"/>
</dbReference>